<comment type="caution">
    <text evidence="2">The sequence shown here is derived from an EMBL/GenBank/DDBJ whole genome shotgun (WGS) entry which is preliminary data.</text>
</comment>
<gene>
    <name evidence="2" type="ORF">ABIE13_001460</name>
</gene>
<feature type="signal peptide" evidence="1">
    <location>
        <begin position="1"/>
        <end position="24"/>
    </location>
</feature>
<dbReference type="Proteomes" id="UP001549320">
    <property type="component" value="Unassembled WGS sequence"/>
</dbReference>
<protein>
    <recommendedName>
        <fullName evidence="4">Sn-glycerol-3-phosphate transporter</fullName>
    </recommendedName>
</protein>
<evidence type="ECO:0000313" key="2">
    <source>
        <dbReference type="EMBL" id="MET4576351.1"/>
    </source>
</evidence>
<feature type="chain" id="PRO_5045139225" description="Sn-glycerol-3-phosphate transporter" evidence="1">
    <location>
        <begin position="25"/>
        <end position="180"/>
    </location>
</feature>
<dbReference type="RefSeq" id="WP_354442434.1">
    <property type="nucleotide sequence ID" value="NZ_JBEPSH010000003.1"/>
</dbReference>
<evidence type="ECO:0000256" key="1">
    <source>
        <dbReference type="SAM" id="SignalP"/>
    </source>
</evidence>
<evidence type="ECO:0000313" key="3">
    <source>
        <dbReference type="Proteomes" id="UP001549320"/>
    </source>
</evidence>
<keyword evidence="1" id="KW-0732">Signal</keyword>
<proteinExistence type="predicted"/>
<reference evidence="2 3" key="1">
    <citation type="submission" date="2024-06" db="EMBL/GenBank/DDBJ databases">
        <title>Sorghum-associated microbial communities from plants grown in Nebraska, USA.</title>
        <authorList>
            <person name="Schachtman D."/>
        </authorList>
    </citation>
    <scope>NUCLEOTIDE SEQUENCE [LARGE SCALE GENOMIC DNA]</scope>
    <source>
        <strain evidence="2 3">2709</strain>
    </source>
</reference>
<keyword evidence="3" id="KW-1185">Reference proteome</keyword>
<organism evidence="2 3">
    <name type="scientific">Ottowia thiooxydans</name>
    <dbReference type="NCBI Taxonomy" id="219182"/>
    <lineage>
        <taxon>Bacteria</taxon>
        <taxon>Pseudomonadati</taxon>
        <taxon>Pseudomonadota</taxon>
        <taxon>Betaproteobacteria</taxon>
        <taxon>Burkholderiales</taxon>
        <taxon>Comamonadaceae</taxon>
        <taxon>Ottowia</taxon>
    </lineage>
</organism>
<accession>A0ABV2Q5P6</accession>
<dbReference type="EMBL" id="JBEPSH010000003">
    <property type="protein sequence ID" value="MET4576351.1"/>
    <property type="molecule type" value="Genomic_DNA"/>
</dbReference>
<evidence type="ECO:0008006" key="4">
    <source>
        <dbReference type="Google" id="ProtNLM"/>
    </source>
</evidence>
<sequence length="180" mass="20187">MRHRFWKAALPLAVLATASAPALAQSDKAEGAASALSGWTFSASPYTLHFSKAKKENDFEPDNQEHSYVWLLAAEKKLNERNFAGFAWFSNSFGQPTQYLYYGWRFQPLSSAPKLFLKLSAGVIHGYKEPYHKKIPFNSSSGWGFTAIPAIGWQFTPESALQINVLGTAGLMFQYNYTFK</sequence>
<name>A0ABV2Q5P6_9BURK</name>